<reference evidence="2" key="1">
    <citation type="submission" date="2022-10" db="EMBL/GenBank/DDBJ databases">
        <title>Culturing micro-colonial fungi from biological soil crusts in the Mojave desert and describing Neophaeococcomyces mojavensis, and introducing the new genera and species Taxawa tesnikishii.</title>
        <authorList>
            <person name="Kurbessoian T."/>
            <person name="Stajich J.E."/>
        </authorList>
    </citation>
    <scope>NUCLEOTIDE SEQUENCE</scope>
    <source>
        <strain evidence="2">TK_35</strain>
    </source>
</reference>
<sequence length="311" mass="34324">MAEVIGVVAASLEFGKVFVELKTKASSIRHAPEELIVVLEELEVTDAILQALADQDALLSIYAPPNVIQKCRDFCKNATDILKPVCLELSETIKQSRWPGSIKFVLKEHFLERATRRIERAKMNLILAQSAASIAMSALSLQQQMTTQTLIITKSDVKTDKAALQAHGRSKLSVMADPQADDADISRGDDDGADEQGLVITKTQRKLAGPLRGAKKTTTSVLTIQSMWLGKRLQILRMRTSGITYFGIKTRNIIPYDSPIFAAVCAGDFCATRDLLHTKQASIYDVDLAGNTVLHVWYFECSELQADIERS</sequence>
<accession>A0AA38YFG0</accession>
<organism evidence="2 3">
    <name type="scientific">Knufia peltigerae</name>
    <dbReference type="NCBI Taxonomy" id="1002370"/>
    <lineage>
        <taxon>Eukaryota</taxon>
        <taxon>Fungi</taxon>
        <taxon>Dikarya</taxon>
        <taxon>Ascomycota</taxon>
        <taxon>Pezizomycotina</taxon>
        <taxon>Eurotiomycetes</taxon>
        <taxon>Chaetothyriomycetidae</taxon>
        <taxon>Chaetothyriales</taxon>
        <taxon>Trichomeriaceae</taxon>
        <taxon>Knufia</taxon>
    </lineage>
</organism>
<gene>
    <name evidence="2" type="ORF">H2204_000198</name>
</gene>
<feature type="region of interest" description="Disordered" evidence="1">
    <location>
        <begin position="173"/>
        <end position="193"/>
    </location>
</feature>
<comment type="caution">
    <text evidence="2">The sequence shown here is derived from an EMBL/GenBank/DDBJ whole genome shotgun (WGS) entry which is preliminary data.</text>
</comment>
<evidence type="ECO:0000256" key="1">
    <source>
        <dbReference type="SAM" id="MobiDB-lite"/>
    </source>
</evidence>
<evidence type="ECO:0008006" key="4">
    <source>
        <dbReference type="Google" id="ProtNLM"/>
    </source>
</evidence>
<evidence type="ECO:0000313" key="2">
    <source>
        <dbReference type="EMBL" id="KAJ9647569.1"/>
    </source>
</evidence>
<dbReference type="AlphaFoldDB" id="A0AA38YFG0"/>
<evidence type="ECO:0000313" key="3">
    <source>
        <dbReference type="Proteomes" id="UP001172681"/>
    </source>
</evidence>
<protein>
    <recommendedName>
        <fullName evidence="4">Fungal N-terminal domain-containing protein</fullName>
    </recommendedName>
</protein>
<name>A0AA38YFG0_9EURO</name>
<keyword evidence="3" id="KW-1185">Reference proteome</keyword>
<proteinExistence type="predicted"/>
<dbReference type="Proteomes" id="UP001172681">
    <property type="component" value="Unassembled WGS sequence"/>
</dbReference>
<dbReference type="EMBL" id="JAPDRN010000001">
    <property type="protein sequence ID" value="KAJ9647569.1"/>
    <property type="molecule type" value="Genomic_DNA"/>
</dbReference>